<dbReference type="Proteomes" id="UP000188603">
    <property type="component" value="Chromosome"/>
</dbReference>
<gene>
    <name evidence="5" type="ORF">B0W44_14090</name>
</gene>
<dbReference type="InterPro" id="IPR016718">
    <property type="entry name" value="rRNA_m1G-MeTrfase_A_prd"/>
</dbReference>
<dbReference type="GO" id="GO:0008168">
    <property type="term" value="F:methyltransferase activity"/>
    <property type="evidence" value="ECO:0007669"/>
    <property type="project" value="UniProtKB-KW"/>
</dbReference>
<sequence length="293" mass="33139">MAKKAISATYARKFESIFQCPVCGSSMQVVDLKSLVCSHNHTFDFAKQGYVNLLTRPTKTKYKKDLFQARRKLYAEGGFFEPLIRSIAKFIIKQASKKETVYVLDSGCGEGFHLSNVCEIVTAVGKTVTGVGVDLSKEGVAIASQHDSNKIWCVADLARAPFKDKQFDVILNILSPSNYTQFNRLLKPNGFVLKVVPQNGYLKELRDAFFDEAEKQTYSNKGTVDRFQEAFPEFDRSRICYTMSLDQSSIHSLVRMTPLAWRAPEERVRSFLEREAADITVDLEILIGYKQPD</sequence>
<dbReference type="Pfam" id="PF21302">
    <property type="entry name" value="Zn_ribbon_RlmA"/>
    <property type="match status" value="1"/>
</dbReference>
<dbReference type="GO" id="GO:0046872">
    <property type="term" value="F:metal ion binding"/>
    <property type="evidence" value="ECO:0007669"/>
    <property type="project" value="UniProtKB-KW"/>
</dbReference>
<dbReference type="STRING" id="1471761.B0W44_14090"/>
<feature type="domain" description="Methyltransferase" evidence="3">
    <location>
        <begin position="99"/>
        <end position="193"/>
    </location>
</feature>
<dbReference type="InterPro" id="IPR048647">
    <property type="entry name" value="RlmA_N"/>
</dbReference>
<evidence type="ECO:0000259" key="4">
    <source>
        <dbReference type="Pfam" id="PF21302"/>
    </source>
</evidence>
<dbReference type="InterPro" id="IPR052939">
    <property type="entry name" value="23S_rRNA_MeTrnsfrase_RlmA"/>
</dbReference>
<dbReference type="KEGG" id="ntr:B0W44_14090"/>
<feature type="binding site" evidence="2">
    <location>
        <position position="80"/>
    </location>
    <ligand>
        <name>S-adenosyl-L-methionine</name>
        <dbReference type="ChEBI" id="CHEBI:59789"/>
    </ligand>
</feature>
<proteinExistence type="predicted"/>
<evidence type="ECO:0000256" key="1">
    <source>
        <dbReference type="PIRSR" id="PIRSR018249-1"/>
    </source>
</evidence>
<dbReference type="OrthoDB" id="5522265at2"/>
<feature type="binding site" evidence="1">
    <location>
        <position position="23"/>
    </location>
    <ligand>
        <name>Zn(2+)</name>
        <dbReference type="ChEBI" id="CHEBI:29105"/>
    </ligand>
</feature>
<keyword evidence="2" id="KW-0949">S-adenosyl-L-methionine</keyword>
<feature type="binding site" evidence="1">
    <location>
        <position position="41"/>
    </location>
    <ligand>
        <name>Zn(2+)</name>
        <dbReference type="ChEBI" id="CHEBI:29105"/>
    </ligand>
</feature>
<reference evidence="5 6" key="1">
    <citation type="journal article" date="2015" name="Int. J. Syst. Evol. Microbiol.">
        <title>Novibacillus thermophilus gen. nov., sp. nov., a Gram-staining-negative and moderately thermophilic member of the family Thermoactinomycetaceae.</title>
        <authorList>
            <person name="Yang G."/>
            <person name="Chen J."/>
            <person name="Zhou S."/>
        </authorList>
    </citation>
    <scope>NUCLEOTIDE SEQUENCE [LARGE SCALE GENOMIC DNA]</scope>
    <source>
        <strain evidence="5 6">SG-1</strain>
    </source>
</reference>
<dbReference type="PANTHER" id="PTHR43460:SF1">
    <property type="entry name" value="METHYLTRANSFERASE TYPE 11 DOMAIN-CONTAINING PROTEIN"/>
    <property type="match status" value="1"/>
</dbReference>
<evidence type="ECO:0000313" key="5">
    <source>
        <dbReference type="EMBL" id="AQS57582.1"/>
    </source>
</evidence>
<dbReference type="PIRSF" id="PIRSF018249">
    <property type="entry name" value="MyrA_prd"/>
    <property type="match status" value="1"/>
</dbReference>
<dbReference type="EMBL" id="CP019699">
    <property type="protein sequence ID" value="AQS57582.1"/>
    <property type="molecule type" value="Genomic_DNA"/>
</dbReference>
<dbReference type="InterPro" id="IPR025714">
    <property type="entry name" value="Methyltranfer_dom"/>
</dbReference>
<evidence type="ECO:0000313" key="6">
    <source>
        <dbReference type="Proteomes" id="UP000188603"/>
    </source>
</evidence>
<feature type="binding site" evidence="1">
    <location>
        <position position="37"/>
    </location>
    <ligand>
        <name>Zn(2+)</name>
        <dbReference type="ChEBI" id="CHEBI:29105"/>
    </ligand>
</feature>
<name>A0A1U9KC34_9BACL</name>
<keyword evidence="5" id="KW-0489">Methyltransferase</keyword>
<evidence type="ECO:0000259" key="3">
    <source>
        <dbReference type="Pfam" id="PF13847"/>
    </source>
</evidence>
<feature type="binding site" evidence="1">
    <location>
        <position position="20"/>
    </location>
    <ligand>
        <name>Zn(2+)</name>
        <dbReference type="ChEBI" id="CHEBI:29105"/>
    </ligand>
</feature>
<feature type="binding site" evidence="2">
    <location>
        <position position="201"/>
    </location>
    <ligand>
        <name>S-adenosyl-L-methionine</name>
        <dbReference type="ChEBI" id="CHEBI:59789"/>
    </ligand>
</feature>
<feature type="binding site" evidence="2">
    <location>
        <begin position="110"/>
        <end position="111"/>
    </location>
    <ligand>
        <name>S-adenosyl-L-methionine</name>
        <dbReference type="ChEBI" id="CHEBI:59789"/>
    </ligand>
</feature>
<organism evidence="5 6">
    <name type="scientific">Novibacillus thermophilus</name>
    <dbReference type="NCBI Taxonomy" id="1471761"/>
    <lineage>
        <taxon>Bacteria</taxon>
        <taxon>Bacillati</taxon>
        <taxon>Bacillota</taxon>
        <taxon>Bacilli</taxon>
        <taxon>Bacillales</taxon>
        <taxon>Thermoactinomycetaceae</taxon>
        <taxon>Novibacillus</taxon>
    </lineage>
</organism>
<dbReference type="CDD" id="cd02440">
    <property type="entry name" value="AdoMet_MTases"/>
    <property type="match status" value="1"/>
</dbReference>
<dbReference type="RefSeq" id="WP_077721416.1">
    <property type="nucleotide sequence ID" value="NZ_CP019699.1"/>
</dbReference>
<keyword evidence="6" id="KW-1185">Reference proteome</keyword>
<evidence type="ECO:0000256" key="2">
    <source>
        <dbReference type="PIRSR" id="PIRSR018249-2"/>
    </source>
</evidence>
<keyword evidence="1" id="KW-0479">Metal-binding</keyword>
<dbReference type="GO" id="GO:0032259">
    <property type="term" value="P:methylation"/>
    <property type="evidence" value="ECO:0007669"/>
    <property type="project" value="UniProtKB-KW"/>
</dbReference>
<accession>A0A1U9KC34</accession>
<dbReference type="InterPro" id="IPR029063">
    <property type="entry name" value="SAM-dependent_MTases_sf"/>
</dbReference>
<keyword evidence="1" id="KW-0862">Zinc</keyword>
<dbReference type="Gene3D" id="3.40.50.150">
    <property type="entry name" value="Vaccinia Virus protein VP39"/>
    <property type="match status" value="1"/>
</dbReference>
<dbReference type="Pfam" id="PF13847">
    <property type="entry name" value="Methyltransf_31"/>
    <property type="match status" value="1"/>
</dbReference>
<dbReference type="SUPFAM" id="SSF53335">
    <property type="entry name" value="S-adenosyl-L-methionine-dependent methyltransferases"/>
    <property type="match status" value="1"/>
</dbReference>
<keyword evidence="5" id="KW-0808">Transferase</keyword>
<dbReference type="AlphaFoldDB" id="A0A1U9KC34"/>
<dbReference type="PANTHER" id="PTHR43460">
    <property type="entry name" value="METHYLTRANSFERASE"/>
    <property type="match status" value="1"/>
</dbReference>
<feature type="domain" description="23S rRNA (guanine(745)-N(1))-methyltransferase N-terminal" evidence="4">
    <location>
        <begin position="18"/>
        <end position="54"/>
    </location>
</feature>
<protein>
    <submittedName>
        <fullName evidence="5">SAM-dependent methyltransferase</fullName>
    </submittedName>
</protein>